<dbReference type="GO" id="GO:0000045">
    <property type="term" value="P:autophagosome assembly"/>
    <property type="evidence" value="ECO:0007669"/>
    <property type="project" value="TreeGrafter"/>
</dbReference>
<dbReference type="SUPFAM" id="SSF50978">
    <property type="entry name" value="WD40 repeat-like"/>
    <property type="match status" value="1"/>
</dbReference>
<organism evidence="2 3">
    <name type="scientific">Cyanidiococcus yangmingshanensis</name>
    <dbReference type="NCBI Taxonomy" id="2690220"/>
    <lineage>
        <taxon>Eukaryota</taxon>
        <taxon>Rhodophyta</taxon>
        <taxon>Bangiophyceae</taxon>
        <taxon>Cyanidiales</taxon>
        <taxon>Cyanidiaceae</taxon>
        <taxon>Cyanidiococcus</taxon>
    </lineage>
</organism>
<sequence>MLIHWIERRETGLADDTSVSRISEKDPTESIPPEPTNGAPNWERFLLQKRLMRRLAVQTSRNGAEYIRSTIALSLSADGTRLASTHGDHVVRIYNVQKGGFWKPFHADSNVAEAACETWSQFTVELLYELHGHPRTPWSVRFHPRDSDLLVSGCLGGHCYVWQRDHCIARYIVSEQHPEHFAFFPDYGPTSVSCVAFDTTGDVVIIAARRSIFFWHWREAQRQHDAVVAEERRQEPGRASFVRSTSEPESSSETENASHRLRHPMRLTEATRLSATGNQTERCVTGRGAERGHRNPSTVRSGVGTSREMFSAGGMRHRAGASSSRRLHRSASAGRRNLDLSHHDEQSSNTSSIDAAVSTDPIQSSLPESSRPERGRVTHPSISETGTHEYPARPHSSCYFLGMPVHLVDVPSNAGILVVGTRSPVLPAEQEAELFRAAAAPFTLDIQLYRLLTAPVQNATDPMPESHNPDDTKAVHLGALIGKIPQVVAYNEAGISVSADGRHIVVCILHSRGGQEGAFSAAHADENASAGTGARSMHQTRTDSTQHARCSPYTARIVIYEVMMGSLAPHLRSSGAGIASSPQSDERDAFGYFELRERASLPLDATRARALTNLRFVSPLGNASVTETETCDHICFLAGYSFRESMTHFRALREVEPRPLLDLFEADLQHGIVRRLRTIPQDTLDSRSSPNESATGLDFRAFTEVDGVNCALFLPMHGSRCVRLVQGILYGTQRGELYALVH</sequence>
<dbReference type="GO" id="GO:1990756">
    <property type="term" value="F:ubiquitin-like ligase-substrate adaptor activity"/>
    <property type="evidence" value="ECO:0007669"/>
    <property type="project" value="TreeGrafter"/>
</dbReference>
<protein>
    <submittedName>
        <fullName evidence="2">Autophagy beclin-1 regulator 1</fullName>
    </submittedName>
</protein>
<dbReference type="SMART" id="SM00320">
    <property type="entry name" value="WD40"/>
    <property type="match status" value="3"/>
</dbReference>
<evidence type="ECO:0000256" key="1">
    <source>
        <dbReference type="SAM" id="MobiDB-lite"/>
    </source>
</evidence>
<dbReference type="Pfam" id="PF00400">
    <property type="entry name" value="WD40"/>
    <property type="match status" value="1"/>
</dbReference>
<comment type="caution">
    <text evidence="2">The sequence shown here is derived from an EMBL/GenBank/DDBJ whole genome shotgun (WGS) entry which is preliminary data.</text>
</comment>
<dbReference type="Gene3D" id="2.130.10.10">
    <property type="entry name" value="YVTN repeat-like/Quinoprotein amine dehydrogenase"/>
    <property type="match status" value="1"/>
</dbReference>
<dbReference type="AlphaFoldDB" id="A0A7J7IGY7"/>
<reference evidence="2 3" key="1">
    <citation type="journal article" date="2020" name="J. Phycol.">
        <title>Comparative genome analysis reveals Cyanidiococcus gen. nov., a new extremophilic red algal genus sister to Cyanidioschyzon (Cyanidioschyzonaceae, Rhodophyta).</title>
        <authorList>
            <person name="Liu S.-L."/>
            <person name="Chiang Y.-R."/>
            <person name="Yoon H.S."/>
            <person name="Fu H.-Y."/>
        </authorList>
    </citation>
    <scope>NUCLEOTIDE SEQUENCE [LARGE SCALE GENOMIC DNA]</scope>
    <source>
        <strain evidence="2 3">THAL066</strain>
    </source>
</reference>
<feature type="compositionally biased region" description="Basic residues" evidence="1">
    <location>
        <begin position="315"/>
        <end position="329"/>
    </location>
</feature>
<dbReference type="InterPro" id="IPR015943">
    <property type="entry name" value="WD40/YVTN_repeat-like_dom_sf"/>
</dbReference>
<keyword evidence="3" id="KW-1185">Reference proteome</keyword>
<feature type="region of interest" description="Disordered" evidence="1">
    <location>
        <begin position="227"/>
        <end position="390"/>
    </location>
</feature>
<feature type="region of interest" description="Disordered" evidence="1">
    <location>
        <begin position="16"/>
        <end position="39"/>
    </location>
</feature>
<feature type="region of interest" description="Disordered" evidence="1">
    <location>
        <begin position="522"/>
        <end position="548"/>
    </location>
</feature>
<name>A0A7J7IGY7_9RHOD</name>
<dbReference type="OrthoDB" id="6363363at2759"/>
<dbReference type="GO" id="GO:0080008">
    <property type="term" value="C:Cul4-RING E3 ubiquitin ligase complex"/>
    <property type="evidence" value="ECO:0007669"/>
    <property type="project" value="TreeGrafter"/>
</dbReference>
<evidence type="ECO:0000313" key="3">
    <source>
        <dbReference type="Proteomes" id="UP000530660"/>
    </source>
</evidence>
<dbReference type="Proteomes" id="UP000530660">
    <property type="component" value="Unassembled WGS sequence"/>
</dbReference>
<feature type="compositionally biased region" description="Basic and acidic residues" evidence="1">
    <location>
        <begin position="336"/>
        <end position="346"/>
    </location>
</feature>
<dbReference type="GO" id="GO:0000423">
    <property type="term" value="P:mitophagy"/>
    <property type="evidence" value="ECO:0007669"/>
    <property type="project" value="TreeGrafter"/>
</dbReference>
<dbReference type="InterPro" id="IPR036322">
    <property type="entry name" value="WD40_repeat_dom_sf"/>
</dbReference>
<proteinExistence type="predicted"/>
<feature type="compositionally biased region" description="Polar residues" evidence="1">
    <location>
        <begin position="271"/>
        <end position="282"/>
    </location>
</feature>
<feature type="compositionally biased region" description="Basic and acidic residues" evidence="1">
    <location>
        <begin position="227"/>
        <end position="236"/>
    </location>
</feature>
<feature type="compositionally biased region" description="Low complexity" evidence="1">
    <location>
        <begin position="244"/>
        <end position="255"/>
    </location>
</feature>
<dbReference type="PANTHER" id="PTHR22874">
    <property type="entry name" value="ACTIVATING MOLECULE IN BECN1-REGULATED AUTOPHAGY PROTEIN 1"/>
    <property type="match status" value="1"/>
</dbReference>
<feature type="compositionally biased region" description="Polar residues" evidence="1">
    <location>
        <begin position="295"/>
        <end position="304"/>
    </location>
</feature>
<dbReference type="InterPro" id="IPR001680">
    <property type="entry name" value="WD40_rpt"/>
</dbReference>
<evidence type="ECO:0000313" key="2">
    <source>
        <dbReference type="EMBL" id="KAF6001571.1"/>
    </source>
</evidence>
<gene>
    <name evidence="2" type="primary">AMBRA1</name>
    <name evidence="2" type="ORF">F1559_003462</name>
</gene>
<dbReference type="InterPro" id="IPR052596">
    <property type="entry name" value="AMBRA1_autophagy"/>
</dbReference>
<dbReference type="EMBL" id="VWRR01000014">
    <property type="protein sequence ID" value="KAF6001571.1"/>
    <property type="molecule type" value="Genomic_DNA"/>
</dbReference>
<accession>A0A7J7IGY7</accession>
<dbReference type="PANTHER" id="PTHR22874:SF1">
    <property type="entry name" value="ACTIVATING MOLECULE IN BECN1-REGULATED AUTOPHAGY PROTEIN 1"/>
    <property type="match status" value="1"/>
</dbReference>